<dbReference type="InterPro" id="IPR032675">
    <property type="entry name" value="LRR_dom_sf"/>
</dbReference>
<feature type="domain" description="TAP-C" evidence="10">
    <location>
        <begin position="585"/>
        <end position="607"/>
    </location>
</feature>
<dbReference type="PROSITE" id="PS51281">
    <property type="entry name" value="TAP_C"/>
    <property type="match status" value="1"/>
</dbReference>
<dbReference type="InterPro" id="IPR035979">
    <property type="entry name" value="RBD_domain_sf"/>
</dbReference>
<dbReference type="Proteomes" id="UP001075354">
    <property type="component" value="Chromosome 9"/>
</dbReference>
<keyword evidence="6" id="KW-0509">mRNA transport</keyword>
<keyword evidence="4" id="KW-0433">Leucine-rich repeat</keyword>
<dbReference type="GO" id="GO:0016973">
    <property type="term" value="P:poly(A)+ mRNA export from nucleus"/>
    <property type="evidence" value="ECO:0007669"/>
    <property type="project" value="TreeGrafter"/>
</dbReference>
<dbReference type="SUPFAM" id="SSF54928">
    <property type="entry name" value="RNA-binding domain, RBD"/>
    <property type="match status" value="1"/>
</dbReference>
<proteinExistence type="inferred from homology"/>
<dbReference type="InterPro" id="IPR057125">
    <property type="entry name" value="NXF1/2/3/5-like_LRR"/>
</dbReference>
<comment type="subcellular location">
    <subcellularLocation>
        <location evidence="1">Nucleus</location>
        <location evidence="1">Nucleoplasm</location>
    </subcellularLocation>
</comment>
<dbReference type="FunFam" id="3.80.10.10:FF:000384">
    <property type="entry name" value="Nuclear RNA export factor 1"/>
    <property type="match status" value="1"/>
</dbReference>
<evidence type="ECO:0000256" key="8">
    <source>
        <dbReference type="ARBA" id="ARBA00023242"/>
    </source>
</evidence>
<keyword evidence="5" id="KW-0677">Repeat</keyword>
<dbReference type="InterPro" id="IPR030217">
    <property type="entry name" value="NXF_fam"/>
</dbReference>
<evidence type="ECO:0000313" key="12">
    <source>
        <dbReference type="Proteomes" id="UP001075354"/>
    </source>
</evidence>
<evidence type="ECO:0000256" key="3">
    <source>
        <dbReference type="ARBA" id="ARBA00022448"/>
    </source>
</evidence>
<dbReference type="Gene3D" id="3.30.70.330">
    <property type="match status" value="1"/>
</dbReference>
<dbReference type="InterPro" id="IPR015245">
    <property type="entry name" value="Tap_RNA-bd"/>
</dbReference>
<dbReference type="Gene3D" id="3.80.10.10">
    <property type="entry name" value="Ribonuclease Inhibitor"/>
    <property type="match status" value="1"/>
</dbReference>
<evidence type="ECO:0000256" key="7">
    <source>
        <dbReference type="ARBA" id="ARBA00022884"/>
    </source>
</evidence>
<name>A0AAV7XFI4_9NEOP</name>
<evidence type="ECO:0000256" key="2">
    <source>
        <dbReference type="ARBA" id="ARBA00009285"/>
    </source>
</evidence>
<dbReference type="GO" id="GO:0005654">
    <property type="term" value="C:nucleoplasm"/>
    <property type="evidence" value="ECO:0007669"/>
    <property type="project" value="UniProtKB-SubCell"/>
</dbReference>
<gene>
    <name evidence="11" type="ORF">ONE63_010927</name>
</gene>
<keyword evidence="7" id="KW-0694">RNA-binding</keyword>
<dbReference type="PANTHER" id="PTHR10662">
    <property type="entry name" value="NUCLEAR RNA EXPORT FACTOR"/>
    <property type="match status" value="1"/>
</dbReference>
<dbReference type="Pfam" id="PF22602">
    <property type="entry name" value="NXF_NTF2"/>
    <property type="match status" value="1"/>
</dbReference>
<dbReference type="FunFam" id="3.10.450.50:FF:000004">
    <property type="entry name" value="Nuclear RNA export factor 1"/>
    <property type="match status" value="1"/>
</dbReference>
<evidence type="ECO:0008006" key="13">
    <source>
        <dbReference type="Google" id="ProtNLM"/>
    </source>
</evidence>
<dbReference type="GO" id="GO:0005737">
    <property type="term" value="C:cytoplasm"/>
    <property type="evidence" value="ECO:0007669"/>
    <property type="project" value="InterPro"/>
</dbReference>
<reference evidence="11" key="1">
    <citation type="submission" date="2022-12" db="EMBL/GenBank/DDBJ databases">
        <title>Chromosome-level genome assembly of the bean flower thrips Megalurothrips usitatus.</title>
        <authorList>
            <person name="Ma L."/>
            <person name="Liu Q."/>
            <person name="Li H."/>
            <person name="Cai W."/>
        </authorList>
    </citation>
    <scope>NUCLEOTIDE SEQUENCE</scope>
    <source>
        <strain evidence="11">Cailab_2022a</strain>
    </source>
</reference>
<evidence type="ECO:0000259" key="9">
    <source>
        <dbReference type="PROSITE" id="PS50177"/>
    </source>
</evidence>
<feature type="domain" description="NTF2" evidence="9">
    <location>
        <begin position="381"/>
        <end position="536"/>
    </location>
</feature>
<accession>A0AAV7XFI4</accession>
<dbReference type="InterPro" id="IPR012677">
    <property type="entry name" value="Nucleotide-bd_a/b_plait_sf"/>
</dbReference>
<dbReference type="InterPro" id="IPR001611">
    <property type="entry name" value="Leu-rich_rpt"/>
</dbReference>
<dbReference type="Gene3D" id="3.10.450.50">
    <property type="match status" value="1"/>
</dbReference>
<dbReference type="SUPFAM" id="SSF54427">
    <property type="entry name" value="NTF2-like"/>
    <property type="match status" value="1"/>
</dbReference>
<dbReference type="InterPro" id="IPR018222">
    <property type="entry name" value="Nuclear_transport_factor_2_euk"/>
</dbReference>
<keyword evidence="3" id="KW-0813">Transport</keyword>
<keyword evidence="8" id="KW-0539">Nucleus</keyword>
<dbReference type="PROSITE" id="PS51450">
    <property type="entry name" value="LRR"/>
    <property type="match status" value="2"/>
</dbReference>
<dbReference type="PROSITE" id="PS50177">
    <property type="entry name" value="NTF2_DOMAIN"/>
    <property type="match status" value="1"/>
</dbReference>
<comment type="similarity">
    <text evidence="2">Belongs to the NXF family.</text>
</comment>
<evidence type="ECO:0000259" key="10">
    <source>
        <dbReference type="PROSITE" id="PS51281"/>
    </source>
</evidence>
<dbReference type="Pfam" id="PF09162">
    <property type="entry name" value="Tap-RNA_bind"/>
    <property type="match status" value="1"/>
</dbReference>
<evidence type="ECO:0000313" key="11">
    <source>
        <dbReference type="EMBL" id="KAJ1524429.1"/>
    </source>
</evidence>
<dbReference type="InterPro" id="IPR005637">
    <property type="entry name" value="TAP_C_dom"/>
</dbReference>
<dbReference type="PANTHER" id="PTHR10662:SF22">
    <property type="entry name" value="NUCLEAR RNA EXPORT FACTOR 1"/>
    <property type="match status" value="1"/>
</dbReference>
<dbReference type="InterPro" id="IPR002075">
    <property type="entry name" value="NTF2_dom"/>
</dbReference>
<evidence type="ECO:0000256" key="5">
    <source>
        <dbReference type="ARBA" id="ARBA00022737"/>
    </source>
</evidence>
<dbReference type="AlphaFoldDB" id="A0AAV7XFI4"/>
<organism evidence="11 12">
    <name type="scientific">Megalurothrips usitatus</name>
    <name type="common">bean blossom thrips</name>
    <dbReference type="NCBI Taxonomy" id="439358"/>
    <lineage>
        <taxon>Eukaryota</taxon>
        <taxon>Metazoa</taxon>
        <taxon>Ecdysozoa</taxon>
        <taxon>Arthropoda</taxon>
        <taxon>Hexapoda</taxon>
        <taxon>Insecta</taxon>
        <taxon>Pterygota</taxon>
        <taxon>Neoptera</taxon>
        <taxon>Paraneoptera</taxon>
        <taxon>Thysanoptera</taxon>
        <taxon>Terebrantia</taxon>
        <taxon>Thripoidea</taxon>
        <taxon>Thripidae</taxon>
        <taxon>Megalurothrips</taxon>
    </lineage>
</organism>
<comment type="caution">
    <text evidence="11">The sequence shown here is derived from an EMBL/GenBank/DDBJ whole genome shotgun (WGS) entry which is preliminary data.</text>
</comment>
<dbReference type="InterPro" id="IPR032710">
    <property type="entry name" value="NTF2-like_dom_sf"/>
</dbReference>
<dbReference type="EMBL" id="JAPTSV010000009">
    <property type="protein sequence ID" value="KAJ1524429.1"/>
    <property type="molecule type" value="Genomic_DNA"/>
</dbReference>
<evidence type="ECO:0000256" key="1">
    <source>
        <dbReference type="ARBA" id="ARBA00004642"/>
    </source>
</evidence>
<keyword evidence="12" id="KW-1185">Reference proteome</keyword>
<sequence length="607" mass="67994">MPKRGGMGRPYVNSYYEHDNRGEEVRRTVSFKNVGGHPSGGVNSRAMRTPANDIRRNLTNHLRFTTDVEMGEGGRGNVVGRKPAKLRGFPARGRRRNARQNSPAPMRSFQRLMNSSSYWYRIIIPHGARYEQKWIIDCLNASIAPDTFTPIAFQTLGKDALFYLDDHQISSKLLNLNRRLDTEDGYKLGVLVRPQANLNITVDDTLKEILKSVMARRFRSDVRSLDLSRFHADPDLIDKLVPLNQKSVLSAVLSLVAEHCPSLHALDLSYNQIYSLDGMKSLVSKLSNLRILHLAKNQLDHIKCLDALKGLSIEELLMDANPLCGKYADEGAYVTDVRKRLPKLLKLDNRDLPPPILFDVETAQLPPSRGSYLCAEEGKDIVRQFLEQYYAIYDSPNREPLRDAYHENAKLSMSCNNQITQSQSSGNRDKPLLGAYHSSNRNLKRVSELDRRMRLLMCGHTEIMKHLCSLPSSQHDPHSFAVDLLLFTPQLIQLCVCGVFREARSAPNVPVRAFSRSLVIVPQGQGFCIVNETINITNATTAQADAAFKTSLAPVAPVPSVSSPVVPLVPVPVAPSIGMPSQDIEVKRQMVEHVTKVTGMNLTWSEK</sequence>
<evidence type="ECO:0000256" key="4">
    <source>
        <dbReference type="ARBA" id="ARBA00022614"/>
    </source>
</evidence>
<dbReference type="GO" id="GO:0003723">
    <property type="term" value="F:RNA binding"/>
    <property type="evidence" value="ECO:0007669"/>
    <property type="project" value="UniProtKB-KW"/>
</dbReference>
<evidence type="ECO:0000256" key="6">
    <source>
        <dbReference type="ARBA" id="ARBA00022816"/>
    </source>
</evidence>
<dbReference type="SUPFAM" id="SSF52058">
    <property type="entry name" value="L domain-like"/>
    <property type="match status" value="1"/>
</dbReference>
<protein>
    <recommendedName>
        <fullName evidence="13">Nuclear RNA export factor 1-like</fullName>
    </recommendedName>
</protein>
<dbReference type="Pfam" id="PF24048">
    <property type="entry name" value="LRR_NXF1-5"/>
    <property type="match status" value="1"/>
</dbReference>